<sequence length="145" mass="15060">MFKAITKPSQAGTTTDTLLSSGSFFEGTLHCEAPLRMEGRYQGEIKSTNVVVIGESAVIKADITAAEIIIAGKVFGNIQADKRITLTSTGELYGNSASGALVIMEGGIMNGLSQMKGTEDSPLEELSESESPDDSLSAEPAAEAG</sequence>
<dbReference type="EMBL" id="JBHILM010000001">
    <property type="protein sequence ID" value="MFB5679387.1"/>
    <property type="molecule type" value="Genomic_DNA"/>
</dbReference>
<protein>
    <submittedName>
        <fullName evidence="3">Polymer-forming cytoskeletal protein</fullName>
    </submittedName>
</protein>
<feature type="compositionally biased region" description="Low complexity" evidence="2">
    <location>
        <begin position="134"/>
        <end position="145"/>
    </location>
</feature>
<name>A0ABV5B128_9BACL</name>
<accession>A0ABV5B128</accession>
<keyword evidence="4" id="KW-1185">Reference proteome</keyword>
<feature type="region of interest" description="Disordered" evidence="2">
    <location>
        <begin position="113"/>
        <end position="145"/>
    </location>
</feature>
<reference evidence="3 4" key="1">
    <citation type="submission" date="2024-09" db="EMBL/GenBank/DDBJ databases">
        <authorList>
            <person name="Ruan L."/>
        </authorList>
    </citation>
    <scope>NUCLEOTIDE SEQUENCE [LARGE SCALE GENOMIC DNA]</scope>
    <source>
        <strain evidence="3 4">D33</strain>
    </source>
</reference>
<gene>
    <name evidence="3" type="ORF">ACE3NQ_00495</name>
</gene>
<dbReference type="Pfam" id="PF04519">
    <property type="entry name" value="Bactofilin"/>
    <property type="match status" value="1"/>
</dbReference>
<feature type="compositionally biased region" description="Acidic residues" evidence="2">
    <location>
        <begin position="121"/>
        <end position="133"/>
    </location>
</feature>
<proteinExistence type="inferred from homology"/>
<dbReference type="PANTHER" id="PTHR35024:SF4">
    <property type="entry name" value="POLYMER-FORMING CYTOSKELETAL PROTEIN"/>
    <property type="match status" value="1"/>
</dbReference>
<evidence type="ECO:0000313" key="4">
    <source>
        <dbReference type="Proteomes" id="UP001580407"/>
    </source>
</evidence>
<organism evidence="3 4">
    <name type="scientific">Paenibacillus terreus</name>
    <dbReference type="NCBI Taxonomy" id="1387834"/>
    <lineage>
        <taxon>Bacteria</taxon>
        <taxon>Bacillati</taxon>
        <taxon>Bacillota</taxon>
        <taxon>Bacilli</taxon>
        <taxon>Bacillales</taxon>
        <taxon>Paenibacillaceae</taxon>
        <taxon>Paenibacillus</taxon>
    </lineage>
</organism>
<evidence type="ECO:0000256" key="2">
    <source>
        <dbReference type="SAM" id="MobiDB-lite"/>
    </source>
</evidence>
<evidence type="ECO:0000313" key="3">
    <source>
        <dbReference type="EMBL" id="MFB5679387.1"/>
    </source>
</evidence>
<comment type="caution">
    <text evidence="3">The sequence shown here is derived from an EMBL/GenBank/DDBJ whole genome shotgun (WGS) entry which is preliminary data.</text>
</comment>
<dbReference type="Proteomes" id="UP001580407">
    <property type="component" value="Unassembled WGS sequence"/>
</dbReference>
<dbReference type="RefSeq" id="WP_375523234.1">
    <property type="nucleotide sequence ID" value="NZ_JBHILM010000001.1"/>
</dbReference>
<dbReference type="InterPro" id="IPR007607">
    <property type="entry name" value="BacA/B"/>
</dbReference>
<dbReference type="PANTHER" id="PTHR35024">
    <property type="entry name" value="HYPOTHETICAL CYTOSOLIC PROTEIN"/>
    <property type="match status" value="1"/>
</dbReference>
<evidence type="ECO:0000256" key="1">
    <source>
        <dbReference type="ARBA" id="ARBA00044755"/>
    </source>
</evidence>
<comment type="similarity">
    <text evidence="1">Belongs to the bactofilin family.</text>
</comment>